<accession>A0AAW6LUL2</accession>
<gene>
    <name evidence="1" type="ORF">PXH69_28520</name>
</gene>
<comment type="caution">
    <text evidence="1">The sequence shown here is derived from an EMBL/GenBank/DDBJ whole genome shotgun (WGS) entry which is preliminary data.</text>
</comment>
<evidence type="ECO:0000313" key="2">
    <source>
        <dbReference type="Proteomes" id="UP001217325"/>
    </source>
</evidence>
<reference evidence="1" key="1">
    <citation type="submission" date="2023-02" db="EMBL/GenBank/DDBJ databases">
        <title>A novel hydrolase synthesized by Rhodococcus erythropolis HQ is responsible for the detoxification of Zearalenone.</title>
        <authorList>
            <person name="Hu J."/>
            <person name="Xu J."/>
        </authorList>
    </citation>
    <scope>NUCLEOTIDE SEQUENCE</scope>
    <source>
        <strain evidence="1">HQ</strain>
    </source>
</reference>
<evidence type="ECO:0000313" key="1">
    <source>
        <dbReference type="EMBL" id="MDE8648921.1"/>
    </source>
</evidence>
<organism evidence="1 2">
    <name type="scientific">Rhodococcus qingshengii</name>
    <dbReference type="NCBI Taxonomy" id="334542"/>
    <lineage>
        <taxon>Bacteria</taxon>
        <taxon>Bacillati</taxon>
        <taxon>Actinomycetota</taxon>
        <taxon>Actinomycetes</taxon>
        <taxon>Mycobacteriales</taxon>
        <taxon>Nocardiaceae</taxon>
        <taxon>Rhodococcus</taxon>
        <taxon>Rhodococcus erythropolis group</taxon>
    </lineage>
</organism>
<dbReference type="RefSeq" id="WP_275232653.1">
    <property type="nucleotide sequence ID" value="NZ_JARDXE010000023.1"/>
</dbReference>
<name>A0AAW6LUL2_RHOSG</name>
<sequence>MDGGKMLTQDQSIELLTELGAELASRGVRGAFFGDGGAVLSVAFNTRRLTTDVTAVFEPTNVISETARVVSRRRGRLSDAWVNDVVKGLFPETEPAQQVVLEVPGLSVCVPTPEYVLALKNHASRVDHNADDIKFLEDFLVPRAKNNIDVAIRGYPRTATSPKAPAALANALRSVEENEYVRFTAHWISEAGNVDDEPDLTGNDVVDAVVSAASALVGMRRNGNEPEWTTRPGRGLRSRLWHPGNPRMFAYSLVHAPASFAVRGVVIETDSLASV</sequence>
<protein>
    <submittedName>
        <fullName evidence="1">Uncharacterized protein</fullName>
    </submittedName>
</protein>
<dbReference type="Proteomes" id="UP001217325">
    <property type="component" value="Unassembled WGS sequence"/>
</dbReference>
<dbReference type="AlphaFoldDB" id="A0AAW6LUL2"/>
<proteinExistence type="predicted"/>
<dbReference type="EMBL" id="JARDXE010000023">
    <property type="protein sequence ID" value="MDE8648921.1"/>
    <property type="molecule type" value="Genomic_DNA"/>
</dbReference>